<dbReference type="Gene3D" id="1.20.1600.10">
    <property type="entry name" value="Outer membrane efflux proteins (OEP)"/>
    <property type="match status" value="1"/>
</dbReference>
<keyword evidence="2" id="KW-0812">Transmembrane</keyword>
<dbReference type="Gene3D" id="2.20.200.10">
    <property type="entry name" value="Outer membrane efflux proteins (OEP)"/>
    <property type="match status" value="1"/>
</dbReference>
<dbReference type="Proteomes" id="UP000604737">
    <property type="component" value="Unassembled WGS sequence"/>
</dbReference>
<proteinExistence type="inferred from homology"/>
<dbReference type="PROSITE" id="PS51257">
    <property type="entry name" value="PROKAR_LIPOPROTEIN"/>
    <property type="match status" value="1"/>
</dbReference>
<reference evidence="5" key="1">
    <citation type="journal article" date="2019" name="Int. J. Syst. Evol. Microbiol.">
        <title>The Global Catalogue of Microorganisms (GCM) 10K type strain sequencing project: providing services to taxonomists for standard genome sequencing and annotation.</title>
        <authorList>
            <consortium name="The Broad Institute Genomics Platform"/>
            <consortium name="The Broad Institute Genome Sequencing Center for Infectious Disease"/>
            <person name="Wu L."/>
            <person name="Ma J."/>
        </authorList>
    </citation>
    <scope>NUCLEOTIDE SEQUENCE [LARGE SCALE GENOMIC DNA]</scope>
    <source>
        <strain evidence="5">KCTC 23701</strain>
    </source>
</reference>
<feature type="chain" id="PRO_5044966619" evidence="2">
    <location>
        <begin position="23"/>
        <end position="488"/>
    </location>
</feature>
<evidence type="ECO:0000313" key="4">
    <source>
        <dbReference type="EMBL" id="GHD61289.1"/>
    </source>
</evidence>
<name>A0ABQ3GYG5_9NEIS</name>
<comment type="subcellular location">
    <subcellularLocation>
        <location evidence="2">Cell membrane</location>
        <topology evidence="2">Lipid-anchor</topology>
    </subcellularLocation>
</comment>
<comment type="caution">
    <text evidence="4">The sequence shown here is derived from an EMBL/GenBank/DDBJ whole genome shotgun (WGS) entry which is preliminary data.</text>
</comment>
<keyword evidence="2" id="KW-0472">Membrane</keyword>
<dbReference type="NCBIfam" id="TIGR01845">
    <property type="entry name" value="outer_NodT"/>
    <property type="match status" value="1"/>
</dbReference>
<dbReference type="PANTHER" id="PTHR30203">
    <property type="entry name" value="OUTER MEMBRANE CATION EFFLUX PROTEIN"/>
    <property type="match status" value="1"/>
</dbReference>
<accession>A0ABQ3GYG5</accession>
<comment type="similarity">
    <text evidence="1 2">Belongs to the outer membrane factor (OMF) (TC 1.B.17) family.</text>
</comment>
<organism evidence="4 5">
    <name type="scientific">Jeongeupia chitinilytica</name>
    <dbReference type="NCBI Taxonomy" id="1041641"/>
    <lineage>
        <taxon>Bacteria</taxon>
        <taxon>Pseudomonadati</taxon>
        <taxon>Pseudomonadota</taxon>
        <taxon>Betaproteobacteria</taxon>
        <taxon>Neisseriales</taxon>
        <taxon>Chitinibacteraceae</taxon>
        <taxon>Jeongeupia</taxon>
    </lineage>
</organism>
<keyword evidence="5" id="KW-1185">Reference proteome</keyword>
<protein>
    <submittedName>
        <fullName evidence="4">AdeC/adeK/oprM family multidrug efflux complex outer membrane factor</fullName>
    </submittedName>
</protein>
<keyword evidence="2" id="KW-1134">Transmembrane beta strand</keyword>
<dbReference type="InterPro" id="IPR003423">
    <property type="entry name" value="OMP_efflux"/>
</dbReference>
<keyword evidence="2" id="KW-0732">Signal</keyword>
<sequence>MRNTLLSLALSSAFLAGCTSMAPNYQRPAAPVEASWPQGAAYPAAPADGRQFAETAWRDYFSDPKLQQVISLALANNRDLRVAALNIEKARAQYQISRADLFPSIRASGSGTGQRTPGSLSGTGSPEISHQYSAGLGFASYEIDLFGRVQSLKDAALEQFFATEEARRSAQISLIAEVASAYLTLAADNDRLRLAQDTLKSQRESFELTRKRFDLGVASELDVRQAQTSVESARVDVAKFTGLIAQDGNALTLLLGTRLPAELQPSASVDSVTALRDVPGGLPSDVLLSRPDIVQAEHQLKSANANIGAARAAFFPSITLTASAGSASASLGDLFKAGSGAWSFMPQISIPIFEGGRNIANLDAAKADEKIAVAQYEKSIQSAFREVSDALADRGTLDEQVSAQQALVDASAKSYTLSQARYGKGVDSYLNVLDSQRSLYSAQQGLISIRLSRQANLVTLYKVFGGGGQEEAAATAATTGTAAKAGAA</sequence>
<feature type="region of interest" description="Disordered" evidence="3">
    <location>
        <begin position="107"/>
        <end position="126"/>
    </location>
</feature>
<evidence type="ECO:0000256" key="3">
    <source>
        <dbReference type="SAM" id="MobiDB-lite"/>
    </source>
</evidence>
<keyword evidence="2" id="KW-0449">Lipoprotein</keyword>
<gene>
    <name evidence="4" type="ORF">GCM10007350_15400</name>
</gene>
<evidence type="ECO:0000256" key="1">
    <source>
        <dbReference type="ARBA" id="ARBA00007613"/>
    </source>
</evidence>
<dbReference type="PANTHER" id="PTHR30203:SF32">
    <property type="entry name" value="CATION EFFLUX SYSTEM PROTEIN CUSC"/>
    <property type="match status" value="1"/>
</dbReference>
<dbReference type="SUPFAM" id="SSF56954">
    <property type="entry name" value="Outer membrane efflux proteins (OEP)"/>
    <property type="match status" value="1"/>
</dbReference>
<evidence type="ECO:0000256" key="2">
    <source>
        <dbReference type="RuleBase" id="RU362097"/>
    </source>
</evidence>
<dbReference type="RefSeq" id="WP_189459691.1">
    <property type="nucleotide sequence ID" value="NZ_BMYO01000004.1"/>
</dbReference>
<feature type="signal peptide" evidence="2">
    <location>
        <begin position="1"/>
        <end position="22"/>
    </location>
</feature>
<dbReference type="Pfam" id="PF02321">
    <property type="entry name" value="OEP"/>
    <property type="match status" value="2"/>
</dbReference>
<dbReference type="InterPro" id="IPR010131">
    <property type="entry name" value="MdtP/NodT-like"/>
</dbReference>
<dbReference type="EMBL" id="BMYO01000004">
    <property type="protein sequence ID" value="GHD61289.1"/>
    <property type="molecule type" value="Genomic_DNA"/>
</dbReference>
<keyword evidence="2" id="KW-0564">Palmitate</keyword>
<evidence type="ECO:0000313" key="5">
    <source>
        <dbReference type="Proteomes" id="UP000604737"/>
    </source>
</evidence>